<sequence>MTYAHRLATRADLPAIVDIYNSVIPERSATCDWEPITVASREAWFAESDPDRYPVWVGHEPGSPTVVTGYVSLEPFLNGRRGYDITADLALYLHPEHRGRGQGEHLLGQAVARAPELGFQTIATTIFASNERSLRLFRARGFQEWGRLPAVADLGDRLEDVVFVGLPL</sequence>
<comment type="caution">
    <text evidence="4">The sequence shown here is derived from an EMBL/GenBank/DDBJ whole genome shotgun (WGS) entry which is preliminary data.</text>
</comment>
<dbReference type="SUPFAM" id="SSF55729">
    <property type="entry name" value="Acyl-CoA N-acyltransferases (Nat)"/>
    <property type="match status" value="1"/>
</dbReference>
<dbReference type="PROSITE" id="PS51186">
    <property type="entry name" value="GNAT"/>
    <property type="match status" value="1"/>
</dbReference>
<gene>
    <name evidence="4" type="ORF">FHU35_13553</name>
</gene>
<organism evidence="4 5">
    <name type="scientific">Saccharopolyspora dendranthemae</name>
    <dbReference type="NCBI Taxonomy" id="1181886"/>
    <lineage>
        <taxon>Bacteria</taxon>
        <taxon>Bacillati</taxon>
        <taxon>Actinomycetota</taxon>
        <taxon>Actinomycetes</taxon>
        <taxon>Pseudonocardiales</taxon>
        <taxon>Pseudonocardiaceae</taxon>
        <taxon>Saccharopolyspora</taxon>
    </lineage>
</organism>
<reference evidence="4 5" key="1">
    <citation type="submission" date="2019-06" db="EMBL/GenBank/DDBJ databases">
        <title>Sequencing the genomes of 1000 actinobacteria strains.</title>
        <authorList>
            <person name="Klenk H.-P."/>
        </authorList>
    </citation>
    <scope>NUCLEOTIDE SEQUENCE [LARGE SCALE GENOMIC DNA]</scope>
    <source>
        <strain evidence="4 5">DSM 46699</strain>
    </source>
</reference>
<dbReference type="InterPro" id="IPR000182">
    <property type="entry name" value="GNAT_dom"/>
</dbReference>
<evidence type="ECO:0000313" key="4">
    <source>
        <dbReference type="EMBL" id="TWF94835.1"/>
    </source>
</evidence>
<protein>
    <submittedName>
        <fullName evidence="4">Phosphinothricin acetyltransferase</fullName>
    </submittedName>
</protein>
<dbReference type="Gene3D" id="3.40.630.30">
    <property type="match status" value="1"/>
</dbReference>
<evidence type="ECO:0000256" key="2">
    <source>
        <dbReference type="ARBA" id="ARBA00023315"/>
    </source>
</evidence>
<dbReference type="RefSeq" id="WP_145741071.1">
    <property type="nucleotide sequence ID" value="NZ_VIWX01000003.1"/>
</dbReference>
<dbReference type="CDD" id="cd04301">
    <property type="entry name" value="NAT_SF"/>
    <property type="match status" value="1"/>
</dbReference>
<dbReference type="OrthoDB" id="3173333at2"/>
<dbReference type="GO" id="GO:0016747">
    <property type="term" value="F:acyltransferase activity, transferring groups other than amino-acyl groups"/>
    <property type="evidence" value="ECO:0007669"/>
    <property type="project" value="InterPro"/>
</dbReference>
<keyword evidence="1 4" id="KW-0808">Transferase</keyword>
<keyword evidence="2" id="KW-0012">Acyltransferase</keyword>
<name>A0A561U647_9PSEU</name>
<keyword evidence="5" id="KW-1185">Reference proteome</keyword>
<dbReference type="PANTHER" id="PTHR43072">
    <property type="entry name" value="N-ACETYLTRANSFERASE"/>
    <property type="match status" value="1"/>
</dbReference>
<evidence type="ECO:0000259" key="3">
    <source>
        <dbReference type="PROSITE" id="PS51186"/>
    </source>
</evidence>
<evidence type="ECO:0000256" key="1">
    <source>
        <dbReference type="ARBA" id="ARBA00022679"/>
    </source>
</evidence>
<dbReference type="AlphaFoldDB" id="A0A561U647"/>
<dbReference type="PANTHER" id="PTHR43072:SF23">
    <property type="entry name" value="UPF0039 PROTEIN C11D3.02C"/>
    <property type="match status" value="1"/>
</dbReference>
<proteinExistence type="predicted"/>
<evidence type="ECO:0000313" key="5">
    <source>
        <dbReference type="Proteomes" id="UP000316184"/>
    </source>
</evidence>
<dbReference type="InterPro" id="IPR016181">
    <property type="entry name" value="Acyl_CoA_acyltransferase"/>
</dbReference>
<accession>A0A561U647</accession>
<dbReference type="Pfam" id="PF00583">
    <property type="entry name" value="Acetyltransf_1"/>
    <property type="match status" value="1"/>
</dbReference>
<dbReference type="Proteomes" id="UP000316184">
    <property type="component" value="Unassembled WGS sequence"/>
</dbReference>
<feature type="domain" description="N-acetyltransferase" evidence="3">
    <location>
        <begin position="3"/>
        <end position="159"/>
    </location>
</feature>
<dbReference type="EMBL" id="VIWX01000003">
    <property type="protein sequence ID" value="TWF94835.1"/>
    <property type="molecule type" value="Genomic_DNA"/>
</dbReference>